<dbReference type="GO" id="GO:0008270">
    <property type="term" value="F:zinc ion binding"/>
    <property type="evidence" value="ECO:0007669"/>
    <property type="project" value="UniProtKB-KW"/>
</dbReference>
<dbReference type="PANTHER" id="PTHR24379">
    <property type="entry name" value="KRAB AND ZINC FINGER DOMAIN-CONTAINING"/>
    <property type="match status" value="1"/>
</dbReference>
<feature type="domain" description="C2H2-type" evidence="6">
    <location>
        <begin position="342"/>
        <end position="366"/>
    </location>
</feature>
<keyword evidence="3 5" id="KW-0863">Zinc-finger</keyword>
<dbReference type="PROSITE" id="PS50157">
    <property type="entry name" value="ZINC_FINGER_C2H2_2"/>
    <property type="match status" value="4"/>
</dbReference>
<evidence type="ECO:0000256" key="3">
    <source>
        <dbReference type="ARBA" id="ARBA00022771"/>
    </source>
</evidence>
<keyword evidence="2" id="KW-0677">Repeat</keyword>
<keyword evidence="1" id="KW-0479">Metal-binding</keyword>
<evidence type="ECO:0000256" key="5">
    <source>
        <dbReference type="PROSITE-ProRule" id="PRU00042"/>
    </source>
</evidence>
<keyword evidence="4" id="KW-0862">Zinc</keyword>
<dbReference type="SUPFAM" id="SSF57667">
    <property type="entry name" value="beta-beta-alpha zinc fingers"/>
    <property type="match status" value="2"/>
</dbReference>
<evidence type="ECO:0000256" key="1">
    <source>
        <dbReference type="ARBA" id="ARBA00022723"/>
    </source>
</evidence>
<evidence type="ECO:0000313" key="7">
    <source>
        <dbReference type="EMBL" id="CAE0041590.1"/>
    </source>
</evidence>
<dbReference type="AlphaFoldDB" id="A0A7S2ZJX8"/>
<name>A0A7S2ZJX8_9RHOD</name>
<organism evidence="7">
    <name type="scientific">Rhodosorus marinus</name>
    <dbReference type="NCBI Taxonomy" id="101924"/>
    <lineage>
        <taxon>Eukaryota</taxon>
        <taxon>Rhodophyta</taxon>
        <taxon>Stylonematophyceae</taxon>
        <taxon>Stylonematales</taxon>
        <taxon>Stylonemataceae</taxon>
        <taxon>Rhodosorus</taxon>
    </lineage>
</organism>
<feature type="domain" description="C2H2-type" evidence="6">
    <location>
        <begin position="371"/>
        <end position="399"/>
    </location>
</feature>
<proteinExistence type="predicted"/>
<dbReference type="SMART" id="SM00355">
    <property type="entry name" value="ZnF_C2H2"/>
    <property type="match status" value="4"/>
</dbReference>
<feature type="domain" description="C2H2-type" evidence="6">
    <location>
        <begin position="313"/>
        <end position="341"/>
    </location>
</feature>
<dbReference type="PROSITE" id="PS00028">
    <property type="entry name" value="ZINC_FINGER_C2H2_1"/>
    <property type="match status" value="4"/>
</dbReference>
<dbReference type="PANTHER" id="PTHR24379:SF121">
    <property type="entry name" value="C2H2-TYPE DOMAIN-CONTAINING PROTEIN"/>
    <property type="match status" value="1"/>
</dbReference>
<dbReference type="FunFam" id="3.30.160.60:FF:000446">
    <property type="entry name" value="Zinc finger protein"/>
    <property type="match status" value="1"/>
</dbReference>
<protein>
    <recommendedName>
        <fullName evidence="6">C2H2-type domain-containing protein</fullName>
    </recommendedName>
</protein>
<evidence type="ECO:0000259" key="6">
    <source>
        <dbReference type="PROSITE" id="PS50157"/>
    </source>
</evidence>
<dbReference type="EMBL" id="HBHW01012271">
    <property type="protein sequence ID" value="CAE0041590.1"/>
    <property type="molecule type" value="Transcribed_RNA"/>
</dbReference>
<evidence type="ECO:0000256" key="4">
    <source>
        <dbReference type="ARBA" id="ARBA00022833"/>
    </source>
</evidence>
<gene>
    <name evidence="7" type="ORF">RMAR00112_LOCUS9554</name>
</gene>
<dbReference type="InterPro" id="IPR013087">
    <property type="entry name" value="Znf_C2H2_type"/>
</dbReference>
<accession>A0A7S2ZJX8</accession>
<dbReference type="InterPro" id="IPR036236">
    <property type="entry name" value="Znf_C2H2_sf"/>
</dbReference>
<feature type="domain" description="C2H2-type" evidence="6">
    <location>
        <begin position="400"/>
        <end position="428"/>
    </location>
</feature>
<reference evidence="7" key="1">
    <citation type="submission" date="2021-01" db="EMBL/GenBank/DDBJ databases">
        <authorList>
            <person name="Corre E."/>
            <person name="Pelletier E."/>
            <person name="Niang G."/>
            <person name="Scheremetjew M."/>
            <person name="Finn R."/>
            <person name="Kale V."/>
            <person name="Holt S."/>
            <person name="Cochrane G."/>
            <person name="Meng A."/>
            <person name="Brown T."/>
            <person name="Cohen L."/>
        </authorList>
    </citation>
    <scope>NUCLEOTIDE SEQUENCE</scope>
    <source>
        <strain evidence="7">CCMP 769</strain>
    </source>
</reference>
<dbReference type="Pfam" id="PF00096">
    <property type="entry name" value="zf-C2H2"/>
    <property type="match status" value="3"/>
</dbReference>
<dbReference type="Gene3D" id="3.30.160.60">
    <property type="entry name" value="Classic Zinc Finger"/>
    <property type="match status" value="2"/>
</dbReference>
<sequence length="431" mass="48699">MEFEDMIPVADEVLKDYMLHKGEVKVFDFGSAAPFMIDVKVIFHEEVMRSPFYGILKSFENPIFVTSVKYKDKVRIGMGWTFEDSGPLIEHSTGTGGWHPTSEVTSRTRICFFEHKGCAHLLSTPGGGDTPGQPFIHVVQKDGETNYQEVGILNEETGAKIFGVRQSATRPCVFCSARDEPCLCSRKMISRSFGPPSLRREKFLAGTLRFDDDAFKSTSDQWLSGRWNFHVNDMPAFSTHATVLYAGTMFENAKNFLCQREIMKSAILYEPVSSSSDSMALEGVSVSVAEAGEDLDVSDGMSSDTKDTNAKVYECKKCDAVFRRAYDLKRHDAGVHQTSRSFACEKCSRTFKQKGHLNEHMKAFHSEAGGHECEVCGKRFGVKSKLLRHVVAVHTNMRLFPCKYCRKKYKEKHLLNHHLRHKHPNENPITH</sequence>
<evidence type="ECO:0000256" key="2">
    <source>
        <dbReference type="ARBA" id="ARBA00022737"/>
    </source>
</evidence>